<organism evidence="5 6">
    <name type="scientific">Dorcoceras hygrometricum</name>
    <dbReference type="NCBI Taxonomy" id="472368"/>
    <lineage>
        <taxon>Eukaryota</taxon>
        <taxon>Viridiplantae</taxon>
        <taxon>Streptophyta</taxon>
        <taxon>Embryophyta</taxon>
        <taxon>Tracheophyta</taxon>
        <taxon>Spermatophyta</taxon>
        <taxon>Magnoliopsida</taxon>
        <taxon>eudicotyledons</taxon>
        <taxon>Gunneridae</taxon>
        <taxon>Pentapetalae</taxon>
        <taxon>asterids</taxon>
        <taxon>lamiids</taxon>
        <taxon>Lamiales</taxon>
        <taxon>Gesneriaceae</taxon>
        <taxon>Didymocarpoideae</taxon>
        <taxon>Trichosporeae</taxon>
        <taxon>Loxocarpinae</taxon>
        <taxon>Dorcoceras</taxon>
    </lineage>
</organism>
<dbReference type="EMBL" id="KQ995669">
    <property type="protein sequence ID" value="KZV46428.1"/>
    <property type="molecule type" value="Genomic_DNA"/>
</dbReference>
<evidence type="ECO:0000256" key="1">
    <source>
        <dbReference type="ARBA" id="ARBA00005234"/>
    </source>
</evidence>
<evidence type="ECO:0000256" key="2">
    <source>
        <dbReference type="ARBA" id="ARBA00022670"/>
    </source>
</evidence>
<dbReference type="GO" id="GO:0006508">
    <property type="term" value="P:proteolysis"/>
    <property type="evidence" value="ECO:0007669"/>
    <property type="project" value="UniProtKB-KW"/>
</dbReference>
<keyword evidence="6" id="KW-1185">Reference proteome</keyword>
<dbReference type="Pfam" id="PF02902">
    <property type="entry name" value="Peptidase_C48"/>
    <property type="match status" value="1"/>
</dbReference>
<dbReference type="AlphaFoldDB" id="A0A2Z7CHP1"/>
<evidence type="ECO:0000259" key="4">
    <source>
        <dbReference type="Pfam" id="PF02902"/>
    </source>
</evidence>
<evidence type="ECO:0000313" key="6">
    <source>
        <dbReference type="Proteomes" id="UP000250235"/>
    </source>
</evidence>
<reference evidence="5 6" key="1">
    <citation type="journal article" date="2015" name="Proc. Natl. Acad. Sci. U.S.A.">
        <title>The resurrection genome of Boea hygrometrica: A blueprint for survival of dehydration.</title>
        <authorList>
            <person name="Xiao L."/>
            <person name="Yang G."/>
            <person name="Zhang L."/>
            <person name="Yang X."/>
            <person name="Zhao S."/>
            <person name="Ji Z."/>
            <person name="Zhou Q."/>
            <person name="Hu M."/>
            <person name="Wang Y."/>
            <person name="Chen M."/>
            <person name="Xu Y."/>
            <person name="Jin H."/>
            <person name="Xiao X."/>
            <person name="Hu G."/>
            <person name="Bao F."/>
            <person name="Hu Y."/>
            <person name="Wan P."/>
            <person name="Li L."/>
            <person name="Deng X."/>
            <person name="Kuang T."/>
            <person name="Xiang C."/>
            <person name="Zhu J.K."/>
            <person name="Oliver M.J."/>
            <person name="He Y."/>
        </authorList>
    </citation>
    <scope>NUCLEOTIDE SEQUENCE [LARGE SCALE GENOMIC DNA]</scope>
    <source>
        <strain evidence="6">cv. XS01</strain>
    </source>
</reference>
<dbReference type="GO" id="GO:0008234">
    <property type="term" value="F:cysteine-type peptidase activity"/>
    <property type="evidence" value="ECO:0007669"/>
    <property type="project" value="InterPro"/>
</dbReference>
<comment type="similarity">
    <text evidence="1">Belongs to the peptidase C48 family.</text>
</comment>
<dbReference type="Proteomes" id="UP000250235">
    <property type="component" value="Unassembled WGS sequence"/>
</dbReference>
<name>A0A2Z7CHP1_9LAMI</name>
<proteinExistence type="inferred from homology"/>
<evidence type="ECO:0000313" key="5">
    <source>
        <dbReference type="EMBL" id="KZV46428.1"/>
    </source>
</evidence>
<keyword evidence="3" id="KW-0378">Hydrolase</keyword>
<dbReference type="Gene3D" id="3.40.395.10">
    <property type="entry name" value="Adenoviral Proteinase, Chain A"/>
    <property type="match status" value="1"/>
</dbReference>
<gene>
    <name evidence="5" type="ORF">F511_17869</name>
</gene>
<dbReference type="OrthoDB" id="929369at2759"/>
<keyword evidence="2" id="KW-0645">Protease</keyword>
<sequence length="295" mass="33633">MVKHKTTKAMEMELQERTFGTNHVRGCGIADVSLTRMCHWVTRKWHKNHAPSLSDVVAAFSSSQYELYKDQQVVLYSSADHSNDTVSLYTKISRCLPATYEIVTTQILLAEPLGSLAFKMVQVRQLMEEQQVQLESADGWRCVYPRPTFFRVLDLALSMLPLVSEVTWTGSPEVAGWTKVARMFQLTPVREEESGSRESTPEAAFILVPYFFNGHWVLVRIVPKVQKRSILDSDRSVDSNGKILLDLVTPLTRMMPYVLVAMGVQTDTDTQWNIVRPKEFPKQSLAAREPLFNYL</sequence>
<feature type="domain" description="Ubiquitin-like protease family profile" evidence="4">
    <location>
        <begin position="190"/>
        <end position="284"/>
    </location>
</feature>
<dbReference type="SUPFAM" id="SSF54001">
    <property type="entry name" value="Cysteine proteinases"/>
    <property type="match status" value="1"/>
</dbReference>
<evidence type="ECO:0000256" key="3">
    <source>
        <dbReference type="ARBA" id="ARBA00022801"/>
    </source>
</evidence>
<protein>
    <recommendedName>
        <fullName evidence="4">Ubiquitin-like protease family profile domain-containing protein</fullName>
    </recommendedName>
</protein>
<dbReference type="InterPro" id="IPR003653">
    <property type="entry name" value="Peptidase_C48_C"/>
</dbReference>
<dbReference type="InterPro" id="IPR038765">
    <property type="entry name" value="Papain-like_cys_pep_sf"/>
</dbReference>
<accession>A0A2Z7CHP1</accession>